<dbReference type="GeneID" id="4396597"/>
<evidence type="ECO:0000313" key="10">
    <source>
        <dbReference type="Proteomes" id="UP000001056"/>
    </source>
</evidence>
<evidence type="ECO:0000256" key="5">
    <source>
        <dbReference type="ARBA" id="ARBA00022927"/>
    </source>
</evidence>
<keyword evidence="4 7" id="KW-0931">ER-Golgi transport</keyword>
<dbReference type="OMA" id="WSVKEYL"/>
<gene>
    <name evidence="9" type="ORF">CHGG_10321</name>
</gene>
<evidence type="ECO:0000256" key="6">
    <source>
        <dbReference type="ARBA" id="ARBA00023136"/>
    </source>
</evidence>
<dbReference type="Proteomes" id="UP000001056">
    <property type="component" value="Unassembled WGS sequence"/>
</dbReference>
<keyword evidence="3 7" id="KW-0813">Transport</keyword>
<organism evidence="9 10">
    <name type="scientific">Chaetomium globosum (strain ATCC 6205 / CBS 148.51 / DSM 1962 / NBRC 6347 / NRRL 1970)</name>
    <name type="common">Soil fungus</name>
    <dbReference type="NCBI Taxonomy" id="306901"/>
    <lineage>
        <taxon>Eukaryota</taxon>
        <taxon>Fungi</taxon>
        <taxon>Dikarya</taxon>
        <taxon>Ascomycota</taxon>
        <taxon>Pezizomycotina</taxon>
        <taxon>Sordariomycetes</taxon>
        <taxon>Sordariomycetidae</taxon>
        <taxon>Sordariales</taxon>
        <taxon>Chaetomiaceae</taxon>
        <taxon>Chaetomium</taxon>
    </lineage>
</organism>
<proteinExistence type="inferred from homology"/>
<dbReference type="VEuPathDB" id="FungiDB:CHGG_10321"/>
<dbReference type="AlphaFoldDB" id="Q2GNY3"/>
<keyword evidence="8" id="KW-0812">Transmembrane</keyword>
<dbReference type="InterPro" id="IPR011990">
    <property type="entry name" value="TPR-like_helical_dom_sf"/>
</dbReference>
<evidence type="ECO:0000256" key="4">
    <source>
        <dbReference type="ARBA" id="ARBA00022892"/>
    </source>
</evidence>
<dbReference type="GO" id="GO:0006886">
    <property type="term" value="P:intracellular protein transport"/>
    <property type="evidence" value="ECO:0007669"/>
    <property type="project" value="UniProtKB-UniRule"/>
</dbReference>
<dbReference type="EMBL" id="CH408035">
    <property type="protein sequence ID" value="EAQ83917.1"/>
    <property type="molecule type" value="Genomic_DNA"/>
</dbReference>
<evidence type="ECO:0008006" key="11">
    <source>
        <dbReference type="Google" id="ProtNLM"/>
    </source>
</evidence>
<dbReference type="SUPFAM" id="SSF48452">
    <property type="entry name" value="TPR-like"/>
    <property type="match status" value="1"/>
</dbReference>
<accession>Q2GNY3</accession>
<dbReference type="GO" id="GO:0031201">
    <property type="term" value="C:SNARE complex"/>
    <property type="evidence" value="ECO:0007669"/>
    <property type="project" value="TreeGrafter"/>
</dbReference>
<evidence type="ECO:0000256" key="1">
    <source>
        <dbReference type="ARBA" id="ARBA00004170"/>
    </source>
</evidence>
<evidence type="ECO:0000256" key="2">
    <source>
        <dbReference type="ARBA" id="ARBA00010050"/>
    </source>
</evidence>
<keyword evidence="8" id="KW-1133">Transmembrane helix</keyword>
<dbReference type="eggNOG" id="KOG1586">
    <property type="taxonomic scope" value="Eukaryota"/>
</dbReference>
<evidence type="ECO:0000256" key="8">
    <source>
        <dbReference type="SAM" id="Phobius"/>
    </source>
</evidence>
<dbReference type="InterPro" id="IPR000744">
    <property type="entry name" value="NSF_attach"/>
</dbReference>
<dbReference type="GO" id="GO:0005774">
    <property type="term" value="C:vacuolar membrane"/>
    <property type="evidence" value="ECO:0007669"/>
    <property type="project" value="TreeGrafter"/>
</dbReference>
<dbReference type="OrthoDB" id="9984275at2759"/>
<name>Q2GNY3_CHAGB</name>
<dbReference type="GO" id="GO:0005483">
    <property type="term" value="F:soluble NSF attachment protein activity"/>
    <property type="evidence" value="ECO:0007669"/>
    <property type="project" value="UniProtKB-ARBA"/>
</dbReference>
<dbReference type="STRING" id="306901.Q2GNY3"/>
<dbReference type="FunFam" id="1.25.40.10:FF:000049">
    <property type="entry name" value="Alpha-soluble NSF attachment protein-like"/>
    <property type="match status" value="1"/>
</dbReference>
<evidence type="ECO:0000313" key="9">
    <source>
        <dbReference type="EMBL" id="EAQ83917.1"/>
    </source>
</evidence>
<evidence type="ECO:0000256" key="3">
    <source>
        <dbReference type="ARBA" id="ARBA00022448"/>
    </source>
</evidence>
<feature type="transmembrane region" description="Helical" evidence="8">
    <location>
        <begin position="41"/>
        <end position="59"/>
    </location>
</feature>
<dbReference type="PANTHER" id="PTHR13768:SF8">
    <property type="entry name" value="ALPHA-SOLUBLE NSF ATTACHMENT PROTEIN"/>
    <property type="match status" value="1"/>
</dbReference>
<dbReference type="Gene3D" id="1.25.40.10">
    <property type="entry name" value="Tetratricopeptide repeat domain"/>
    <property type="match status" value="1"/>
</dbReference>
<sequence length="350" mass="39458">MALDPRALEDKVPPSLPNPAIPLAPQHDELSTWVYPLNHRGGGYGVVWVVVVVVVVVLGEDGGRRPRMDQAKKALQGASGGFSFFSNKEEKYQNAADLYVQAANAYRLERMNKEAGSCFEAAAGIHRDKLNEPDDAANQMVDAFKVYRKEYPQDAIRCIQVAISRYQAKGNFRRAASHLENAAELLDEVGDRKGAIPLYTEAGRHYEDDGAKALANKNWLKVADMAGLEGDYFQAVELYEKVADSSLDNHLMKYSVKDYWMKAGICILATKDLVSSRRNLERYVEKDPSFATQREYQLLSDLIEAIDAGDQEVFTDKLYQYNQMSPLDKWKTEIFLRIKNQIEDADNEFA</sequence>
<evidence type="ECO:0000256" key="7">
    <source>
        <dbReference type="RuleBase" id="RU367013"/>
    </source>
</evidence>
<comment type="subcellular location">
    <subcellularLocation>
        <location evidence="1 7">Membrane</location>
        <topology evidence="1 7">Peripheral membrane protein</topology>
    </subcellularLocation>
</comment>
<dbReference type="RefSeq" id="XP_001228248.1">
    <property type="nucleotide sequence ID" value="XM_001228247.1"/>
</dbReference>
<dbReference type="HOGENOM" id="CLU_046329_1_0_1"/>
<dbReference type="InParanoid" id="Q2GNY3"/>
<dbReference type="PRINTS" id="PR00448">
    <property type="entry name" value="NSFATTACHMNT"/>
</dbReference>
<dbReference type="FunCoup" id="Q2GNY3">
    <property type="interactions" value="825"/>
</dbReference>
<dbReference type="CDD" id="cd15832">
    <property type="entry name" value="SNAP"/>
    <property type="match status" value="1"/>
</dbReference>
<protein>
    <recommendedName>
        <fullName evidence="11">Vesicular-fusion protein SEC17</fullName>
    </recommendedName>
</protein>
<dbReference type="PANTHER" id="PTHR13768">
    <property type="entry name" value="SOLUBLE NSF ATTACHMENT PROTEIN SNAP"/>
    <property type="match status" value="1"/>
</dbReference>
<keyword evidence="10" id="KW-1185">Reference proteome</keyword>
<comment type="similarity">
    <text evidence="2 7">Belongs to the SNAP family.</text>
</comment>
<reference evidence="10" key="1">
    <citation type="journal article" date="2015" name="Genome Announc.">
        <title>Draft genome sequence of the cellulolytic fungus Chaetomium globosum.</title>
        <authorList>
            <person name="Cuomo C.A."/>
            <person name="Untereiner W.A."/>
            <person name="Ma L.-J."/>
            <person name="Grabherr M."/>
            <person name="Birren B.W."/>
        </authorList>
    </citation>
    <scope>NUCLEOTIDE SEQUENCE [LARGE SCALE GENOMIC DNA]</scope>
    <source>
        <strain evidence="10">ATCC 6205 / CBS 148.51 / DSM 1962 / NBRC 6347 / NRRL 1970</strain>
    </source>
</reference>
<comment type="function">
    <text evidence="7">Required for vesicular transport between the endoplasmic reticulum and the Golgi apparatus.</text>
</comment>
<dbReference type="GO" id="GO:0035494">
    <property type="term" value="P:SNARE complex disassembly"/>
    <property type="evidence" value="ECO:0007669"/>
    <property type="project" value="TreeGrafter"/>
</dbReference>
<keyword evidence="5 7" id="KW-0653">Protein transport</keyword>
<dbReference type="GO" id="GO:0019905">
    <property type="term" value="F:syntaxin binding"/>
    <property type="evidence" value="ECO:0007669"/>
    <property type="project" value="TreeGrafter"/>
</dbReference>
<dbReference type="Pfam" id="PF14938">
    <property type="entry name" value="SNAP"/>
    <property type="match status" value="1"/>
</dbReference>
<keyword evidence="6 7" id="KW-0472">Membrane</keyword>